<dbReference type="InterPro" id="IPR036691">
    <property type="entry name" value="Endo/exonu/phosph_ase_sf"/>
</dbReference>
<sequence length="1470" mass="162543">MPGLPLIHREHGARILPLPYVQRRKRETTLPAPRGHDAGKHHQAHARERAELARCCFLCLLSRNKTKRRGNRHKVTTGRCCWKKTPPQPSPHERRRQRRRRRRRRSVSKASRTSFVLLINSGSGLRLIISCPKTSRRNTHGFAYRDLTGELVIWASGRTTADRVTSRLPSPGCEVEKGAPQRFGRLRPFKNPGKELSSLSILSSPRVHTCGYEDATNNLVAQARQMNRKNRENFLILPKFRIFYDKSNAVSQLRNSSPNSEQAGNLSWAVFNDINLGVKRTLKLHPLICTLAHGGTAIYTSSTLTKEIPHAIGGAKKQVPAEREQQLLGMVNHLLLKQPTSYDTLRCSSLQLARSLVLRGCPSLATVSLLGAIVWACGESAAMRDGQQDRQAPGSTNEVGETSQLESSSLPSMPTKTMTPSAVIAASMTRRIIGAPLLAKDAPLPTAAEFCDRELRRENDSNNLHKEVIKYSLSLKQAILALKKTKQKQPPRPPSAEKAVCTSRIFSVNATGKRPATSPLATHATTKHHAVTAASKQPDENNNDVGDKDGFVPVNHRRHREGKQTATTTAGSVRAWKLPKPQPAQRRVHHRPDAMVIKAKAASAYANILRTLKANLTLQQTVRSSVQNIRRSAAGALVLQLKKNVDNASTLGAKLDQVLSDMATDTALQHTAMIEIRDLDECATKEKIAEALSTSLGAPSLNKEVVRTLRKAYAGTQVAVAALPDDLDAKELKLGHIRIGWVNCRIRGREDVPRCYRCWSHGHVSARCKGPDRSGHCFRCGLAGHQIKDCKNNPMCVFCREQGVAHEHASTGRVYAPPRLADVEFSALLTNITEEARGERPLIIAGDFNAWSMEWECRATRQCATTLLDALAPLEAVLLNTENTPTFTGVLGYSVVDLTFASDTIASQVTSWAVSELYTHGDHQAIVFAIEIAGPPRPATRQSCKWNAHSLDTECLTAMMAGAAVPPGPTEEMATRLMADIGSACDAYMTKVGGRCRRGAVYLWTSEISNLRRSCLRTRRLAQRARGQPNADACRASYTSARRLLRAAIKSSKRLCWSKLCDEVDEDVWGKPYETVMSRFRGPRANSPISPTLVRRIVAALFPRVPDEPALPPPLQAGAIVPAVTMEELRGACRRIKDHTAPGLDGVLNAAIKIAIATHPDIFLQVYTAFLRTGVFPACWKRQRLVLLPKPGKPPEKPSSYRPLCMLDTAGKILERLICDRLEAITESPGGLSDHQYGFQKSRKKTETITITVGDCRMSSSPCIRYLGLHIDARLKFDQHLRIVSEKAARVAGTLAKIMPNTGGPRSSRRELNAHVIDSILLYGAPIWRCATETQAYIRQAEAVHRRACLRVISGRPHISYDATYVIAGVPPLALLADERARIYKHRPKDVKEEVRRESLNKWQDRWDRASKGRWTHCLIPNIAEWVERGHGEENYHLTHNSCPGMATSEAIASAMTTPSAHSDRPALPQ</sequence>
<dbReference type="SUPFAM" id="SSF56219">
    <property type="entry name" value="DNase I-like"/>
    <property type="match status" value="1"/>
</dbReference>
<dbReference type="InterPro" id="IPR036875">
    <property type="entry name" value="Znf_CCHC_sf"/>
</dbReference>
<dbReference type="GO" id="GO:0008270">
    <property type="term" value="F:zinc ion binding"/>
    <property type="evidence" value="ECO:0007669"/>
    <property type="project" value="UniProtKB-KW"/>
</dbReference>
<dbReference type="SMART" id="SM00343">
    <property type="entry name" value="ZnF_C2HC"/>
    <property type="match status" value="2"/>
</dbReference>
<dbReference type="Gene3D" id="3.60.10.10">
    <property type="entry name" value="Endonuclease/exonuclease/phosphatase"/>
    <property type="match status" value="1"/>
</dbReference>
<dbReference type="EMBL" id="CADCXV010000833">
    <property type="protein sequence ID" value="CAB0036893.1"/>
    <property type="molecule type" value="Genomic_DNA"/>
</dbReference>
<accession>A0A6H5IMY2</accession>
<feature type="compositionally biased region" description="Basic residues" evidence="2">
    <location>
        <begin position="93"/>
        <end position="107"/>
    </location>
</feature>
<dbReference type="OrthoDB" id="7554092at2759"/>
<keyword evidence="1" id="KW-0862">Zinc</keyword>
<feature type="domain" description="CCHC-type" evidence="3">
    <location>
        <begin position="777"/>
        <end position="792"/>
    </location>
</feature>
<evidence type="ECO:0000256" key="2">
    <source>
        <dbReference type="SAM" id="MobiDB-lite"/>
    </source>
</evidence>
<evidence type="ECO:0000313" key="5">
    <source>
        <dbReference type="Proteomes" id="UP000479190"/>
    </source>
</evidence>
<dbReference type="PROSITE" id="PS50158">
    <property type="entry name" value="ZF_CCHC"/>
    <property type="match status" value="1"/>
</dbReference>
<reference evidence="4 5" key="1">
    <citation type="submission" date="2020-02" db="EMBL/GenBank/DDBJ databases">
        <authorList>
            <person name="Ferguson B K."/>
        </authorList>
    </citation>
    <scope>NUCLEOTIDE SEQUENCE [LARGE SCALE GENOMIC DNA]</scope>
</reference>
<dbReference type="GO" id="GO:0003824">
    <property type="term" value="F:catalytic activity"/>
    <property type="evidence" value="ECO:0007669"/>
    <property type="project" value="InterPro"/>
</dbReference>
<dbReference type="GO" id="GO:0003676">
    <property type="term" value="F:nucleic acid binding"/>
    <property type="evidence" value="ECO:0007669"/>
    <property type="project" value="InterPro"/>
</dbReference>
<evidence type="ECO:0000259" key="3">
    <source>
        <dbReference type="PROSITE" id="PS50158"/>
    </source>
</evidence>
<dbReference type="InterPro" id="IPR005135">
    <property type="entry name" value="Endo/exonuclease/phosphatase"/>
</dbReference>
<dbReference type="PANTHER" id="PTHR19446">
    <property type="entry name" value="REVERSE TRANSCRIPTASES"/>
    <property type="match status" value="1"/>
</dbReference>
<dbReference type="SUPFAM" id="SSF57756">
    <property type="entry name" value="Retrovirus zinc finger-like domains"/>
    <property type="match status" value="1"/>
</dbReference>
<feature type="region of interest" description="Disordered" evidence="2">
    <location>
        <begin position="512"/>
        <end position="554"/>
    </location>
</feature>
<feature type="region of interest" description="Disordered" evidence="2">
    <location>
        <begin position="68"/>
        <end position="110"/>
    </location>
</feature>
<name>A0A6H5IMY2_9HYME</name>
<organism evidence="4 5">
    <name type="scientific">Trichogramma brassicae</name>
    <dbReference type="NCBI Taxonomy" id="86971"/>
    <lineage>
        <taxon>Eukaryota</taxon>
        <taxon>Metazoa</taxon>
        <taxon>Ecdysozoa</taxon>
        <taxon>Arthropoda</taxon>
        <taxon>Hexapoda</taxon>
        <taxon>Insecta</taxon>
        <taxon>Pterygota</taxon>
        <taxon>Neoptera</taxon>
        <taxon>Endopterygota</taxon>
        <taxon>Hymenoptera</taxon>
        <taxon>Apocrita</taxon>
        <taxon>Proctotrupomorpha</taxon>
        <taxon>Chalcidoidea</taxon>
        <taxon>Trichogrammatidae</taxon>
        <taxon>Trichogramma</taxon>
    </lineage>
</organism>
<dbReference type="Pfam" id="PF14529">
    <property type="entry name" value="Exo_endo_phos_2"/>
    <property type="match status" value="1"/>
</dbReference>
<feature type="compositionally biased region" description="Polar residues" evidence="2">
    <location>
        <begin position="389"/>
        <end position="417"/>
    </location>
</feature>
<keyword evidence="5" id="KW-1185">Reference proteome</keyword>
<keyword evidence="1" id="KW-0479">Metal-binding</keyword>
<keyword evidence="1" id="KW-0863">Zinc-finger</keyword>
<dbReference type="InterPro" id="IPR001878">
    <property type="entry name" value="Znf_CCHC"/>
</dbReference>
<dbReference type="Proteomes" id="UP000479190">
    <property type="component" value="Unassembled WGS sequence"/>
</dbReference>
<protein>
    <recommendedName>
        <fullName evidence="3">CCHC-type domain-containing protein</fullName>
    </recommendedName>
</protein>
<evidence type="ECO:0000313" key="4">
    <source>
        <dbReference type="EMBL" id="CAB0036893.1"/>
    </source>
</evidence>
<gene>
    <name evidence="4" type="ORF">TBRA_LOCUS8738</name>
</gene>
<feature type="region of interest" description="Disordered" evidence="2">
    <location>
        <begin position="385"/>
        <end position="417"/>
    </location>
</feature>
<evidence type="ECO:0000256" key="1">
    <source>
        <dbReference type="PROSITE-ProRule" id="PRU00047"/>
    </source>
</evidence>
<proteinExistence type="predicted"/>